<dbReference type="InterPro" id="IPR007175">
    <property type="entry name" value="Rpr2/Snm1/Rpp21"/>
</dbReference>
<dbReference type="Pfam" id="PF04032">
    <property type="entry name" value="Rpr2"/>
    <property type="match status" value="1"/>
</dbReference>
<sequence length="97" mass="11072">ESDIKRTICKCCQSPLIPGETARVRLVSKPVKGIKWTCLTCLSIKRYPTKKGYKLWTEQPNSVVLNYTSKSVDEKSVVEAQKRNLDKENSVKDIEKN</sequence>
<protein>
    <submittedName>
        <fullName evidence="5">Uncharacterized protein</fullName>
    </submittedName>
</protein>
<evidence type="ECO:0000313" key="6">
    <source>
        <dbReference type="Proteomes" id="UP000752696"/>
    </source>
</evidence>
<comment type="caution">
    <text evidence="5">The sequence shown here is derived from an EMBL/GenBank/DDBJ whole genome shotgun (WGS) entry which is preliminary data.</text>
</comment>
<dbReference type="OrthoDB" id="128536at2759"/>
<keyword evidence="3" id="KW-0862">Zinc</keyword>
<dbReference type="PANTHER" id="PTHR14742:SF0">
    <property type="entry name" value="RIBONUCLEASE P PROTEIN SUBUNIT P21"/>
    <property type="match status" value="1"/>
</dbReference>
<dbReference type="Proteomes" id="UP000752696">
    <property type="component" value="Unassembled WGS sequence"/>
</dbReference>
<comment type="similarity">
    <text evidence="4">Belongs to the eukaryotic/archaeal RNase P protein component 4 family.</text>
</comment>
<dbReference type="GO" id="GO:0008033">
    <property type="term" value="P:tRNA processing"/>
    <property type="evidence" value="ECO:0007669"/>
    <property type="project" value="UniProtKB-KW"/>
</dbReference>
<evidence type="ECO:0000313" key="5">
    <source>
        <dbReference type="EMBL" id="CAD1469533.1"/>
    </source>
</evidence>
<reference evidence="5" key="1">
    <citation type="submission" date="2020-07" db="EMBL/GenBank/DDBJ databases">
        <authorList>
            <person name="Nazaruddin N."/>
        </authorList>
    </citation>
    <scope>NUCLEOTIDE SEQUENCE</scope>
</reference>
<dbReference type="GO" id="GO:0046872">
    <property type="term" value="F:metal ion binding"/>
    <property type="evidence" value="ECO:0007669"/>
    <property type="project" value="UniProtKB-KW"/>
</dbReference>
<dbReference type="GO" id="GO:0005655">
    <property type="term" value="C:nucleolar ribonuclease P complex"/>
    <property type="evidence" value="ECO:0007669"/>
    <property type="project" value="TreeGrafter"/>
</dbReference>
<dbReference type="Gene3D" id="6.20.50.20">
    <property type="match status" value="1"/>
</dbReference>
<keyword evidence="1" id="KW-0819">tRNA processing</keyword>
<dbReference type="AlphaFoldDB" id="A0A6V7H059"/>
<proteinExistence type="inferred from homology"/>
<dbReference type="PANTHER" id="PTHR14742">
    <property type="entry name" value="RIBONUCLEASE P SUBUNIT P21"/>
    <property type="match status" value="1"/>
</dbReference>
<evidence type="ECO:0000256" key="3">
    <source>
        <dbReference type="ARBA" id="ARBA00022833"/>
    </source>
</evidence>
<evidence type="ECO:0000256" key="1">
    <source>
        <dbReference type="ARBA" id="ARBA00022694"/>
    </source>
</evidence>
<name>A0A6V7H059_9HYME</name>
<accession>A0A6V7H059</accession>
<evidence type="ECO:0000256" key="2">
    <source>
        <dbReference type="ARBA" id="ARBA00022723"/>
    </source>
</evidence>
<keyword evidence="6" id="KW-1185">Reference proteome</keyword>
<keyword evidence="2" id="KW-0479">Metal-binding</keyword>
<feature type="non-terminal residue" evidence="5">
    <location>
        <position position="1"/>
    </location>
</feature>
<dbReference type="EMBL" id="CAJDYZ010002547">
    <property type="protein sequence ID" value="CAD1469533.1"/>
    <property type="molecule type" value="Genomic_DNA"/>
</dbReference>
<gene>
    <name evidence="5" type="ORF">MHI_LOCUS131560</name>
</gene>
<organism evidence="5 6">
    <name type="scientific">Heterotrigona itama</name>
    <dbReference type="NCBI Taxonomy" id="395501"/>
    <lineage>
        <taxon>Eukaryota</taxon>
        <taxon>Metazoa</taxon>
        <taxon>Ecdysozoa</taxon>
        <taxon>Arthropoda</taxon>
        <taxon>Hexapoda</taxon>
        <taxon>Insecta</taxon>
        <taxon>Pterygota</taxon>
        <taxon>Neoptera</taxon>
        <taxon>Endopterygota</taxon>
        <taxon>Hymenoptera</taxon>
        <taxon>Apocrita</taxon>
        <taxon>Aculeata</taxon>
        <taxon>Apoidea</taxon>
        <taxon>Anthophila</taxon>
        <taxon>Apidae</taxon>
        <taxon>Heterotrigona</taxon>
    </lineage>
</organism>
<evidence type="ECO:0000256" key="4">
    <source>
        <dbReference type="ARBA" id="ARBA00038402"/>
    </source>
</evidence>